<name>A0A6I2UHA9_9FIRM</name>
<organism evidence="1 2">
    <name type="scientific">Anaerovibrio slackiae</name>
    <dbReference type="NCBI Taxonomy" id="2652309"/>
    <lineage>
        <taxon>Bacteria</taxon>
        <taxon>Bacillati</taxon>
        <taxon>Bacillota</taxon>
        <taxon>Negativicutes</taxon>
        <taxon>Selenomonadales</taxon>
        <taxon>Selenomonadaceae</taxon>
        <taxon>Anaerovibrio</taxon>
    </lineage>
</organism>
<proteinExistence type="predicted"/>
<evidence type="ECO:0000313" key="1">
    <source>
        <dbReference type="EMBL" id="MSU08894.1"/>
    </source>
</evidence>
<protein>
    <submittedName>
        <fullName evidence="1">N4-gp56 family major capsid protein</fullName>
    </submittedName>
</protein>
<dbReference type="Proteomes" id="UP000433181">
    <property type="component" value="Unassembled WGS sequence"/>
</dbReference>
<keyword evidence="2" id="KW-1185">Reference proteome</keyword>
<sequence>MALTTIPKELVLKAWAKNCWEAGLRKCFFQRFTGNSSDNIVQIKTDLQKGRGDSINIPLLLPLKGTGISGDNMLEGNEEAMIYRSFDVSIDQVRNAVRLTGRFEEQKTQQNMREDARTNLSNWLADTIDKKIFKVLSTSPSADRVVYAGSANSENTIGAADVFSTDIIGEAKRLATADEDTAVRPIRINGADRYIMIIDQYQARDLMKDARWLEAQQYANIRGEKNPIFTGALGMYNGVVIHQCNRVLRTDTGASNTKVGHALFLGAQAAVMAVGNNPRWDEKTFDYGNQYGVSFGRMFGIKKSAFDYDGDGMATDYGCVNVMTSSVDD</sequence>
<dbReference type="EMBL" id="VUNR01000013">
    <property type="protein sequence ID" value="MSU08894.1"/>
    <property type="molecule type" value="Genomic_DNA"/>
</dbReference>
<dbReference type="AlphaFoldDB" id="A0A6I2UHA9"/>
<comment type="caution">
    <text evidence="1">The sequence shown here is derived from an EMBL/GenBank/DDBJ whole genome shotgun (WGS) entry which is preliminary data.</text>
</comment>
<accession>A0A6I2UHA9</accession>
<dbReference type="InterPro" id="IPR025267">
    <property type="entry name" value="ORF017-like"/>
</dbReference>
<dbReference type="GeneID" id="96778826"/>
<reference evidence="1 2" key="1">
    <citation type="submission" date="2019-08" db="EMBL/GenBank/DDBJ databases">
        <title>In-depth cultivation of the pig gut microbiome towards novel bacterial diversity and tailored functional studies.</title>
        <authorList>
            <person name="Wylensek D."/>
            <person name="Hitch T.C.A."/>
            <person name="Clavel T."/>
        </authorList>
    </citation>
    <scope>NUCLEOTIDE SEQUENCE [LARGE SCALE GENOMIC DNA]</scope>
    <source>
        <strain evidence="1 2">WCA-693-APC-5D-A</strain>
    </source>
</reference>
<dbReference type="Pfam" id="PF13252">
    <property type="entry name" value="Phage_capsid_3"/>
    <property type="match status" value="1"/>
</dbReference>
<gene>
    <name evidence="1" type="ORF">FYJ84_07850</name>
</gene>
<evidence type="ECO:0000313" key="2">
    <source>
        <dbReference type="Proteomes" id="UP000433181"/>
    </source>
</evidence>
<dbReference type="RefSeq" id="WP_154407059.1">
    <property type="nucleotide sequence ID" value="NZ_VUNR01000013.1"/>
</dbReference>
<dbReference type="NCBIfam" id="TIGR04387">
    <property type="entry name" value="capsid_maj_N4"/>
    <property type="match status" value="1"/>
</dbReference>